<gene>
    <name evidence="2" type="ORF">BD410DRAFT_805845</name>
</gene>
<evidence type="ECO:0000256" key="1">
    <source>
        <dbReference type="SAM" id="MobiDB-lite"/>
    </source>
</evidence>
<proteinExistence type="predicted"/>
<accession>A0A4Y7PVL1</accession>
<feature type="region of interest" description="Disordered" evidence="1">
    <location>
        <begin position="1"/>
        <end position="99"/>
    </location>
</feature>
<keyword evidence="3" id="KW-1185">Reference proteome</keyword>
<reference evidence="2 3" key="1">
    <citation type="submission" date="2018-06" db="EMBL/GenBank/DDBJ databases">
        <title>A transcriptomic atlas of mushroom development highlights an independent origin of complex multicellularity.</title>
        <authorList>
            <consortium name="DOE Joint Genome Institute"/>
            <person name="Krizsan K."/>
            <person name="Almasi E."/>
            <person name="Merenyi Z."/>
            <person name="Sahu N."/>
            <person name="Viragh M."/>
            <person name="Koszo T."/>
            <person name="Mondo S."/>
            <person name="Kiss B."/>
            <person name="Balint B."/>
            <person name="Kues U."/>
            <person name="Barry K."/>
            <person name="Hegedus J.C."/>
            <person name="Henrissat B."/>
            <person name="Johnson J."/>
            <person name="Lipzen A."/>
            <person name="Ohm R."/>
            <person name="Nagy I."/>
            <person name="Pangilinan J."/>
            <person name="Yan J."/>
            <person name="Xiong Y."/>
            <person name="Grigoriev I.V."/>
            <person name="Hibbett D.S."/>
            <person name="Nagy L.G."/>
        </authorList>
    </citation>
    <scope>NUCLEOTIDE SEQUENCE [LARGE SCALE GENOMIC DNA]</scope>
    <source>
        <strain evidence="2 3">SZMC22713</strain>
    </source>
</reference>
<dbReference type="AlphaFoldDB" id="A0A4Y7PVL1"/>
<evidence type="ECO:0000313" key="2">
    <source>
        <dbReference type="EMBL" id="TDL19437.1"/>
    </source>
</evidence>
<dbReference type="VEuPathDB" id="FungiDB:BD410DRAFT_805845"/>
<feature type="compositionally biased region" description="Polar residues" evidence="1">
    <location>
        <begin position="58"/>
        <end position="69"/>
    </location>
</feature>
<sequence length="246" mass="27768">MGKGSRTTRTSPPPPEAPLDTPTNPLAPAPAVTVTQPGASSRLGITTGESVVTEADSSRSSPIDDSAGTNPLPRHTEPESSNRNSHFNPPENFEEWVGRDPEDVTEEVVANRLLLRSFSPFFAAASYKTFPLITRFVVPQETMFRKRYKECVELGKKYWGRPIEAYYPQEAPRTSAFRFRQLYEALDEAISPDIYVLPDNHSLVYSPNIEGLKKFERRVSNMLERYEPYLNEYAMEGVHIPIFGLR</sequence>
<evidence type="ECO:0000313" key="3">
    <source>
        <dbReference type="Proteomes" id="UP000294933"/>
    </source>
</evidence>
<organism evidence="2 3">
    <name type="scientific">Rickenella mellea</name>
    <dbReference type="NCBI Taxonomy" id="50990"/>
    <lineage>
        <taxon>Eukaryota</taxon>
        <taxon>Fungi</taxon>
        <taxon>Dikarya</taxon>
        <taxon>Basidiomycota</taxon>
        <taxon>Agaricomycotina</taxon>
        <taxon>Agaricomycetes</taxon>
        <taxon>Hymenochaetales</taxon>
        <taxon>Rickenellaceae</taxon>
        <taxon>Rickenella</taxon>
    </lineage>
</organism>
<protein>
    <submittedName>
        <fullName evidence="2">Uncharacterized protein</fullName>
    </submittedName>
</protein>
<feature type="compositionally biased region" description="Polar residues" evidence="1">
    <location>
        <begin position="33"/>
        <end position="50"/>
    </location>
</feature>
<name>A0A4Y7PVL1_9AGAM</name>
<feature type="compositionally biased region" description="Low complexity" evidence="1">
    <location>
        <begin position="1"/>
        <end position="10"/>
    </location>
</feature>
<dbReference type="EMBL" id="ML170197">
    <property type="protein sequence ID" value="TDL19437.1"/>
    <property type="molecule type" value="Genomic_DNA"/>
</dbReference>
<dbReference type="Proteomes" id="UP000294933">
    <property type="component" value="Unassembled WGS sequence"/>
</dbReference>